<feature type="domain" description="Ribbon-helix-helix" evidence="1">
    <location>
        <begin position="16"/>
        <end position="80"/>
    </location>
</feature>
<evidence type="ECO:0000259" key="1">
    <source>
        <dbReference type="Pfam" id="PF13467"/>
    </source>
</evidence>
<dbReference type="Gene3D" id="1.10.3990.20">
    <property type="entry name" value="protein bp1543"/>
    <property type="match status" value="1"/>
</dbReference>
<dbReference type="KEGG" id="apra:G3A50_05520"/>
<gene>
    <name evidence="2" type="ORF">G3A50_05520</name>
</gene>
<organism evidence="2 3">
    <name type="scientific">Ancylobacter pratisalsi</name>
    <dbReference type="NCBI Taxonomy" id="1745854"/>
    <lineage>
        <taxon>Bacteria</taxon>
        <taxon>Pseudomonadati</taxon>
        <taxon>Pseudomonadota</taxon>
        <taxon>Alphaproteobacteria</taxon>
        <taxon>Hyphomicrobiales</taxon>
        <taxon>Xanthobacteraceae</taxon>
        <taxon>Ancylobacter</taxon>
    </lineage>
</organism>
<name>A0A6P1YKJ3_9HYPH</name>
<evidence type="ECO:0000313" key="3">
    <source>
        <dbReference type="Proteomes" id="UP000464751"/>
    </source>
</evidence>
<dbReference type="RefSeq" id="WP_163074323.1">
    <property type="nucleotide sequence ID" value="NZ_CP048630.1"/>
</dbReference>
<keyword evidence="3" id="KW-1185">Reference proteome</keyword>
<dbReference type="InterPro" id="IPR027373">
    <property type="entry name" value="RHH_dom"/>
</dbReference>
<accession>A0A6P1YKJ3</accession>
<sequence length="118" mass="12969">MCHIFAGQAPDTYEGQTRSVRIGGHSTSIRLEAAFWTVLEEVAAHQGMSLGKFVTKLHDEVLELHGEVRNFASLLRCSCLIFLTEVRPAAAGPMPMSAATVHERYLCEGARLRLEAAE</sequence>
<dbReference type="Pfam" id="PF13467">
    <property type="entry name" value="RHH_4"/>
    <property type="match status" value="1"/>
</dbReference>
<protein>
    <submittedName>
        <fullName evidence="2">Ribbon-helix-helix domain-containing protein</fullName>
    </submittedName>
</protein>
<dbReference type="AlphaFoldDB" id="A0A6P1YKJ3"/>
<proteinExistence type="predicted"/>
<reference evidence="2 3" key="1">
    <citation type="submission" date="2020-02" db="EMBL/GenBank/DDBJ databases">
        <authorList>
            <person name="Li G."/>
        </authorList>
    </citation>
    <scope>NUCLEOTIDE SEQUENCE [LARGE SCALE GENOMIC DNA]</scope>
    <source>
        <strain evidence="2 3">DSM 102029</strain>
    </source>
</reference>
<dbReference type="EMBL" id="CP048630">
    <property type="protein sequence ID" value="QIB33226.1"/>
    <property type="molecule type" value="Genomic_DNA"/>
</dbReference>
<evidence type="ECO:0000313" key="2">
    <source>
        <dbReference type="EMBL" id="QIB33226.1"/>
    </source>
</evidence>
<dbReference type="Proteomes" id="UP000464751">
    <property type="component" value="Chromosome"/>
</dbReference>
<dbReference type="InterPro" id="IPR038268">
    <property type="entry name" value="RHH_sf"/>
</dbReference>